<evidence type="ECO:0000313" key="21">
    <source>
        <dbReference type="Proteomes" id="UP000516260"/>
    </source>
</evidence>
<evidence type="ECO:0000256" key="1">
    <source>
        <dbReference type="ARBA" id="ARBA00004167"/>
    </source>
</evidence>
<dbReference type="SUPFAM" id="SSF48726">
    <property type="entry name" value="Immunoglobulin"/>
    <property type="match status" value="2"/>
</dbReference>
<feature type="disulfide bond" evidence="15">
    <location>
        <begin position="735"/>
        <end position="799"/>
    </location>
</feature>
<protein>
    <recommendedName>
        <fullName evidence="14">Soluble scavenger receptor cysteine-rich domain-containing protein SSC5D</fullName>
    </recommendedName>
</protein>
<feature type="disulfide bond" evidence="15">
    <location>
        <begin position="225"/>
        <end position="289"/>
    </location>
</feature>
<feature type="disulfide bond" evidence="15">
    <location>
        <begin position="440"/>
        <end position="501"/>
    </location>
</feature>
<feature type="domain" description="SRCR" evidence="18">
    <location>
        <begin position="402"/>
        <end position="502"/>
    </location>
</feature>
<dbReference type="SUPFAM" id="SSF52833">
    <property type="entry name" value="Thioredoxin-like"/>
    <property type="match status" value="1"/>
</dbReference>
<keyword evidence="5" id="KW-0732">Signal</keyword>
<feature type="domain" description="SRCR" evidence="18">
    <location>
        <begin position="1"/>
        <end position="97"/>
    </location>
</feature>
<evidence type="ECO:0000256" key="14">
    <source>
        <dbReference type="ARBA" id="ARBA00069168"/>
    </source>
</evidence>
<dbReference type="SMART" id="SM00409">
    <property type="entry name" value="IG"/>
    <property type="match status" value="2"/>
</dbReference>
<feature type="domain" description="SRCR" evidence="18">
    <location>
        <begin position="605"/>
        <end position="705"/>
    </location>
</feature>
<dbReference type="FunFam" id="3.10.250.10:FF:000006">
    <property type="entry name" value="neurotrypsin isoform X2"/>
    <property type="match status" value="2"/>
</dbReference>
<dbReference type="GO" id="GO:0016020">
    <property type="term" value="C:membrane"/>
    <property type="evidence" value="ECO:0007669"/>
    <property type="project" value="UniProtKB-SubCell"/>
</dbReference>
<feature type="domain" description="SRCR" evidence="18">
    <location>
        <begin position="303"/>
        <end position="397"/>
    </location>
</feature>
<feature type="disulfide bond" evidence="15">
    <location>
        <begin position="35"/>
        <end position="96"/>
    </location>
</feature>
<feature type="domain" description="SRCR" evidence="18">
    <location>
        <begin position="710"/>
        <end position="810"/>
    </location>
</feature>
<feature type="disulfide bond" evidence="15">
    <location>
        <begin position="571"/>
        <end position="581"/>
    </location>
</feature>
<comment type="subcellular location">
    <subcellularLocation>
        <location evidence="1">Membrane</location>
        <topology evidence="1">Single-pass membrane protein</topology>
    </subcellularLocation>
    <subcellularLocation>
        <location evidence="2">Secreted</location>
    </subcellularLocation>
</comment>
<feature type="disulfide bond" evidence="15">
    <location>
        <begin position="674"/>
        <end position="684"/>
    </location>
</feature>
<evidence type="ECO:0000259" key="18">
    <source>
        <dbReference type="PROSITE" id="PS50287"/>
    </source>
</evidence>
<comment type="function">
    <text evidence="12">Binds to extracellular matrix proteins. Binds to pathogen-associated molecular patterns (PAMPs) present on the cell walls of Gram-positive and Gram-negative bacteria and fungi, behaving as a pattern recognition receptor (PRR). Induces bacterial and fungal aggregation and subsequent inhibition of PAMP-induced cytokine release. Does not possess intrinsic bactericidal activity. May play a role in the innate defense and homeostasis of certain epithelial surfaces.</text>
</comment>
<evidence type="ECO:0000256" key="4">
    <source>
        <dbReference type="ARBA" id="ARBA00022692"/>
    </source>
</evidence>
<dbReference type="Gene3D" id="3.40.30.10">
    <property type="entry name" value="Glutaredoxin"/>
    <property type="match status" value="1"/>
</dbReference>
<evidence type="ECO:0000256" key="12">
    <source>
        <dbReference type="ARBA" id="ARBA00058074"/>
    </source>
</evidence>
<keyword evidence="21" id="KW-1185">Reference proteome</keyword>
<feature type="disulfide bond" evidence="15">
    <location>
        <begin position="427"/>
        <end position="491"/>
    </location>
</feature>
<dbReference type="FunFam" id="3.10.250.10:FF:000016">
    <property type="entry name" value="Scavenger receptor cysteine-rich protein type 12"/>
    <property type="match status" value="2"/>
</dbReference>
<dbReference type="PRINTS" id="PR00258">
    <property type="entry name" value="SPERACTRCPTR"/>
</dbReference>
<keyword evidence="10" id="KW-0675">Receptor</keyword>
<keyword evidence="3" id="KW-0964">Secreted</keyword>
<gene>
    <name evidence="20" type="ORF">fugu_017761</name>
</gene>
<evidence type="ECO:0000313" key="20">
    <source>
        <dbReference type="EMBL" id="TNM95002.1"/>
    </source>
</evidence>
<evidence type="ECO:0000256" key="10">
    <source>
        <dbReference type="ARBA" id="ARBA00023170"/>
    </source>
</evidence>
<dbReference type="InterPro" id="IPR003599">
    <property type="entry name" value="Ig_sub"/>
</dbReference>
<feature type="disulfide bond" evidence="15">
    <location>
        <begin position="370"/>
        <end position="380"/>
    </location>
</feature>
<feature type="disulfide bond" evidence="15">
    <location>
        <begin position="238"/>
        <end position="299"/>
    </location>
</feature>
<dbReference type="CDD" id="cd03030">
    <property type="entry name" value="GRX_SH3BGR"/>
    <property type="match status" value="1"/>
</dbReference>
<evidence type="ECO:0000256" key="13">
    <source>
        <dbReference type="ARBA" id="ARBA00064153"/>
    </source>
</evidence>
<feature type="disulfide bond" evidence="15">
    <location>
        <begin position="779"/>
        <end position="789"/>
    </location>
</feature>
<feature type="disulfide bond" evidence="15">
    <location>
        <begin position="168"/>
        <end position="178"/>
    </location>
</feature>
<dbReference type="InterPro" id="IPR007110">
    <property type="entry name" value="Ig-like_dom"/>
</dbReference>
<evidence type="ECO:0000256" key="8">
    <source>
        <dbReference type="ARBA" id="ARBA00023136"/>
    </source>
</evidence>
<keyword evidence="7 17" id="KW-1133">Transmembrane helix</keyword>
<evidence type="ECO:0000256" key="11">
    <source>
        <dbReference type="ARBA" id="ARBA00023180"/>
    </source>
</evidence>
<comment type="subunit">
    <text evidence="13">Interacts with LGALS1 and laminin.</text>
</comment>
<dbReference type="Pfam" id="PF04908">
    <property type="entry name" value="SH3BGR"/>
    <property type="match status" value="1"/>
</dbReference>
<dbReference type="PANTHER" id="PTHR48071">
    <property type="entry name" value="SRCR DOMAIN-CONTAINING PROTEIN"/>
    <property type="match status" value="1"/>
</dbReference>
<dbReference type="SUPFAM" id="SSF56487">
    <property type="entry name" value="SRCR-like"/>
    <property type="match status" value="9"/>
</dbReference>
<keyword evidence="6" id="KW-0677">Repeat</keyword>
<dbReference type="FunFam" id="3.10.250.10:FF:000001">
    <property type="entry name" value="Lysyl oxidase 4 isoform X1"/>
    <property type="match status" value="1"/>
</dbReference>
<dbReference type="Pfam" id="PF00530">
    <property type="entry name" value="SRCR"/>
    <property type="match status" value="9"/>
</dbReference>
<dbReference type="PROSITE" id="PS50287">
    <property type="entry name" value="SRCR_2"/>
    <property type="match status" value="9"/>
</dbReference>
<feature type="disulfide bond" evidence="15">
    <location>
        <begin position="748"/>
        <end position="809"/>
    </location>
</feature>
<evidence type="ECO:0000256" key="6">
    <source>
        <dbReference type="ARBA" id="ARBA00022737"/>
    </source>
</evidence>
<dbReference type="Proteomes" id="UP000516260">
    <property type="component" value="Chromosome 19"/>
</dbReference>
<feature type="domain" description="SRCR" evidence="18">
    <location>
        <begin position="200"/>
        <end position="300"/>
    </location>
</feature>
<name>A0A4Z2BSU0_9TELE</name>
<organism evidence="20 21">
    <name type="scientific">Takifugu bimaculatus</name>
    <dbReference type="NCBI Taxonomy" id="433685"/>
    <lineage>
        <taxon>Eukaryota</taxon>
        <taxon>Metazoa</taxon>
        <taxon>Chordata</taxon>
        <taxon>Craniata</taxon>
        <taxon>Vertebrata</taxon>
        <taxon>Euteleostomi</taxon>
        <taxon>Actinopterygii</taxon>
        <taxon>Neopterygii</taxon>
        <taxon>Teleostei</taxon>
        <taxon>Neoteleostei</taxon>
        <taxon>Acanthomorphata</taxon>
        <taxon>Eupercaria</taxon>
        <taxon>Tetraodontiformes</taxon>
        <taxon>Tetradontoidea</taxon>
        <taxon>Tetraodontidae</taxon>
        <taxon>Takifugu</taxon>
    </lineage>
</organism>
<evidence type="ECO:0000256" key="3">
    <source>
        <dbReference type="ARBA" id="ARBA00022525"/>
    </source>
</evidence>
<dbReference type="InterPro" id="IPR006993">
    <property type="entry name" value="Glut_rich_SH3-bd"/>
</dbReference>
<dbReference type="InterPro" id="IPR001190">
    <property type="entry name" value="SRCR"/>
</dbReference>
<dbReference type="Gene3D" id="3.10.250.10">
    <property type="entry name" value="SRCR-like domain"/>
    <property type="match status" value="9"/>
</dbReference>
<keyword evidence="9 15" id="KW-1015">Disulfide bond</keyword>
<keyword evidence="11" id="KW-0325">Glycoprotein</keyword>
<feature type="region of interest" description="Disordered" evidence="16">
    <location>
        <begin position="1188"/>
        <end position="1210"/>
    </location>
</feature>
<dbReference type="EMBL" id="SWLE01000011">
    <property type="protein sequence ID" value="TNM95002.1"/>
    <property type="molecule type" value="Genomic_DNA"/>
</dbReference>
<feature type="disulfide bond" evidence="15">
    <location>
        <begin position="851"/>
        <end position="912"/>
    </location>
</feature>
<feature type="disulfide bond" evidence="15">
    <location>
        <begin position="471"/>
        <end position="481"/>
    </location>
</feature>
<dbReference type="PANTHER" id="PTHR48071:SF15">
    <property type="entry name" value="SRCR DOMAIN-CONTAINING PROTEIN"/>
    <property type="match status" value="1"/>
</dbReference>
<keyword evidence="8 17" id="KW-0472">Membrane</keyword>
<proteinExistence type="predicted"/>
<feature type="disulfide bond" evidence="15">
    <location>
        <begin position="643"/>
        <end position="704"/>
    </location>
</feature>
<feature type="domain" description="SRCR" evidence="18">
    <location>
        <begin position="813"/>
        <end position="913"/>
    </location>
</feature>
<feature type="disulfide bond" evidence="15">
    <location>
        <begin position="269"/>
        <end position="279"/>
    </location>
</feature>
<evidence type="ECO:0000259" key="19">
    <source>
        <dbReference type="PROSITE" id="PS50835"/>
    </source>
</evidence>
<feature type="disulfide bond" evidence="15">
    <location>
        <begin position="838"/>
        <end position="902"/>
    </location>
</feature>
<evidence type="ECO:0000256" key="15">
    <source>
        <dbReference type="PROSITE-ProRule" id="PRU00196"/>
    </source>
</evidence>
<evidence type="ECO:0000256" key="5">
    <source>
        <dbReference type="ARBA" id="ARBA00022729"/>
    </source>
</evidence>
<dbReference type="FunFam" id="3.10.250.10:FF:000007">
    <property type="entry name" value="Soluble scavenger receptor cysteine-rich domain-containing protein SSC5D"/>
    <property type="match status" value="3"/>
</dbReference>
<evidence type="ECO:0000256" key="16">
    <source>
        <dbReference type="SAM" id="MobiDB-lite"/>
    </source>
</evidence>
<evidence type="ECO:0000256" key="9">
    <source>
        <dbReference type="ARBA" id="ARBA00023157"/>
    </source>
</evidence>
<dbReference type="Gene3D" id="2.60.40.10">
    <property type="entry name" value="Immunoglobulins"/>
    <property type="match status" value="2"/>
</dbReference>
<comment type="caution">
    <text evidence="20">The sequence shown here is derived from an EMBL/GenBank/DDBJ whole genome shotgun (WGS) entry which is preliminary data.</text>
</comment>
<accession>A0A4Z2BSU0</accession>
<dbReference type="InterPro" id="IPR036772">
    <property type="entry name" value="SRCR-like_dom_sf"/>
</dbReference>
<feature type="transmembrane region" description="Helical" evidence="17">
    <location>
        <begin position="1130"/>
        <end position="1152"/>
    </location>
</feature>
<comment type="caution">
    <text evidence="15">Lacks conserved residue(s) required for the propagation of feature annotation.</text>
</comment>
<dbReference type="PROSITE" id="PS50835">
    <property type="entry name" value="IG_LIKE"/>
    <property type="match status" value="1"/>
</dbReference>
<feature type="domain" description="SRCR" evidence="18">
    <location>
        <begin position="100"/>
        <end position="195"/>
    </location>
</feature>
<dbReference type="PROSITE" id="PS00420">
    <property type="entry name" value="SRCR_1"/>
    <property type="match status" value="1"/>
</dbReference>
<evidence type="ECO:0000256" key="17">
    <source>
        <dbReference type="SAM" id="Phobius"/>
    </source>
</evidence>
<dbReference type="InterPro" id="IPR013783">
    <property type="entry name" value="Ig-like_fold"/>
</dbReference>
<dbReference type="InterPro" id="IPR036249">
    <property type="entry name" value="Thioredoxin-like_sf"/>
</dbReference>
<dbReference type="SMART" id="SM00202">
    <property type="entry name" value="SR"/>
    <property type="match status" value="9"/>
</dbReference>
<sequence>MGGSRCAGRVEIYHRDSWGTVCDDRWSLANADVVCREVKCGTALEAKKAAFFGEGKDRIWLDDVQCSGQEPSILKCTHKDFGENNCVHAEDAGVVCAEHLRVVNGTNRCNGRVEVYNNGQWKHICNSDWGKEQAQVVCREINCGTPVIQPVYQNLGEASIANGLKSTCTGNETSISQCMFQEFKERCVDATVLCSNSKQIRLKNGTHRCSGRVEIFHDGQWGTVCDDKWGMPEAAVVCRETNCGTPIAVKYKAFFGRGQDQIWLDDVECVGDEKSLADCPHRGLGENDCDHNEDASVICSESVRLYNGTGRCSGRVEVYHDGEWGKICNNHWSHETAEMVCKELNCGAPKSFQEKFNYGDSNRRGVTATCSGSVTSISQCTLQHYGGTCEGVSLSCAGNPPVRLINGTDRCSGRVEIRHNDQWGTVCDDDWDIRDAQVVCRAMDCGSAQTAKSSAYFGQGEGDIWLDDVNCQGNETSLLHCNHANIGENNCGHGEDAGVICSASIRLINGTNQCSGRVEFYYNGQWSPAFNLNWGKNEATVVCREMSCGDPVESSVSFGDAGHQRGYRVSCNGRENSVSNCMLTEYTKSNNDRTEEAAVKCSGNVKLAGGPTRCAGRVEYFEKDQWGTLCSEAWDFNDASVACRQLDCGRAHKITAQNEYGLGNGHTWVDQIECNGMESTLAQCTHRPFRDKTCNTTSVAGVVCTGSLEVRLSDSKDECSGRVEVRHGDVWHTVCDQDWTLSKAQAVCENLQCGTAYEAPGRAHFGQGTGPVVEASDSCFNSSTTLQQCSREGFKSSSCGHDHDAGLLCAAQVRLIGGGSQCSGRVEVLYKGQWGTVCDDEWQLPNADVVCKQLGCGHAVSAPTSAHFGRGTGPIWLDNVECVGQESALTHCPHNNFGDNNCGHGEDAGVICLGGLVKPQITLAPAPEVNWGEKVEITCTIVSEHLGGTFILRRTQDSFKMEKYSENEAATFVFPVVDFSQKGSYFCEYQKKVSSQIIYYPLGNTADLTVKVSLEIPRLSLSSPYAMVMYNPDKISVTEGSSFSVTCTIHSKYTGGLFYLRKSNQNVTEPKPAFGHALFYVATFDFSAIGYKDQGDYHCIFTVNISSLSFTSVPSKSLQITVSAASSSSAIYGGVIGLVLVLLAVGLGFFIWRRRNRVAGIMVQFNSKSEDTVKDDAHERSNATFDGRALNSQAKAPRQDKHTLVDSEDPVESVPEDLAGKVKKQQQRIMMVLDSLNIPYNLVDICQSNEDKELMRKLVGDSKALPPQICNGNDYCGDFKAFENAVEMETLKQFLKLQ</sequence>
<feature type="disulfide bond" evidence="15">
    <location>
        <begin position="882"/>
        <end position="892"/>
    </location>
</feature>
<keyword evidence="4 17" id="KW-0812">Transmembrane</keyword>
<dbReference type="InterPro" id="IPR036179">
    <property type="entry name" value="Ig-like_dom_sf"/>
</dbReference>
<evidence type="ECO:0000256" key="2">
    <source>
        <dbReference type="ARBA" id="ARBA00004613"/>
    </source>
</evidence>
<feature type="domain" description="Ig-like" evidence="19">
    <location>
        <begin position="1017"/>
        <end position="1109"/>
    </location>
</feature>
<evidence type="ECO:0000256" key="7">
    <source>
        <dbReference type="ARBA" id="ARBA00022989"/>
    </source>
</evidence>
<feature type="domain" description="SRCR" evidence="18">
    <location>
        <begin position="505"/>
        <end position="602"/>
    </location>
</feature>
<dbReference type="FunFam" id="3.10.250.10:FF:000004">
    <property type="entry name" value="Scavenger receptor cysteine-rich type 1 protein M130"/>
    <property type="match status" value="1"/>
</dbReference>
<reference evidence="20 21" key="1">
    <citation type="submission" date="2019-04" db="EMBL/GenBank/DDBJ databases">
        <title>The sequence and de novo assembly of Takifugu bimaculatus genome using PacBio and Hi-C technologies.</title>
        <authorList>
            <person name="Xu P."/>
            <person name="Liu B."/>
            <person name="Zhou Z."/>
        </authorList>
    </citation>
    <scope>NUCLEOTIDE SEQUENCE [LARGE SCALE GENOMIC DNA]</scope>
    <source>
        <strain evidence="20">TB-2018</strain>
        <tissue evidence="20">Muscle</tissue>
    </source>
</reference>
<feature type="disulfide bond" evidence="15">
    <location>
        <begin position="66"/>
        <end position="76"/>
    </location>
</feature>
<dbReference type="Gene3D" id="1.20.5.510">
    <property type="entry name" value="Single helix bin"/>
    <property type="match status" value="1"/>
</dbReference>
<feature type="disulfide bond" evidence="15">
    <location>
        <begin position="630"/>
        <end position="694"/>
    </location>
</feature>
<feature type="disulfide bond" evidence="15">
    <location>
        <begin position="22"/>
        <end position="86"/>
    </location>
</feature>